<dbReference type="InterPro" id="IPR024760">
    <property type="entry name" value="HTH_dom_conjug_TS-like"/>
</dbReference>
<dbReference type="NCBIfam" id="NF010682">
    <property type="entry name" value="PRK14082.1"/>
    <property type="match status" value="1"/>
</dbReference>
<protein>
    <recommendedName>
        <fullName evidence="1">Helix-turn-helix conjugative transposon-like domain-containing protein</fullName>
    </recommendedName>
</protein>
<evidence type="ECO:0000259" key="1">
    <source>
        <dbReference type="Pfam" id="PF12645"/>
    </source>
</evidence>
<name>A0A1L6ZJ00_BACIA</name>
<organism evidence="2 3">
    <name type="scientific">Bacillus safensis</name>
    <dbReference type="NCBI Taxonomy" id="561879"/>
    <lineage>
        <taxon>Bacteria</taxon>
        <taxon>Bacillati</taxon>
        <taxon>Bacillota</taxon>
        <taxon>Bacilli</taxon>
        <taxon>Bacillales</taxon>
        <taxon>Bacillaceae</taxon>
        <taxon>Bacillus</taxon>
    </lineage>
</organism>
<sequence length="73" mass="8863">MSVHEDKMTNGEMEELIETFTPMIKKKLQNTAYQEREDLEQELYIKLIEKVDRLIYQEGPGFWEFIVEYMTKL</sequence>
<proteinExistence type="predicted"/>
<dbReference type="AlphaFoldDB" id="A0A1L6ZJ00"/>
<evidence type="ECO:0000313" key="3">
    <source>
        <dbReference type="Proteomes" id="UP000185426"/>
    </source>
</evidence>
<reference evidence="2 3" key="1">
    <citation type="submission" date="2016-05" db="EMBL/GenBank/DDBJ databases">
        <title>Complete Genome and Methylome Analysis of Psychrotrophic Bacterial Isolates from Antarctic Lake Untersee.</title>
        <authorList>
            <person name="Fomenkov A."/>
            <person name="Akimov V.N."/>
            <person name="Vasilyeva L.V."/>
            <person name="Andersen D."/>
            <person name="Vincze T."/>
            <person name="Roberts R.J."/>
        </authorList>
    </citation>
    <scope>NUCLEOTIDE SEQUENCE [LARGE SCALE GENOMIC DNA]</scope>
    <source>
        <strain evidence="2 3">U14-5</strain>
    </source>
</reference>
<accession>A0A1L6ZJ00</accession>
<dbReference type="NCBIfam" id="NF041489">
    <property type="entry name" value="sigO_reg_RsoA"/>
    <property type="match status" value="1"/>
</dbReference>
<evidence type="ECO:0000313" key="2">
    <source>
        <dbReference type="EMBL" id="APT46501.1"/>
    </source>
</evidence>
<dbReference type="Proteomes" id="UP000185426">
    <property type="component" value="Chromosome"/>
</dbReference>
<dbReference type="EMBL" id="CP015607">
    <property type="protein sequence ID" value="APT46501.1"/>
    <property type="molecule type" value="Genomic_DNA"/>
</dbReference>
<dbReference type="Pfam" id="PF12645">
    <property type="entry name" value="HTH_16"/>
    <property type="match status" value="1"/>
</dbReference>
<dbReference type="InterPro" id="IPR048216">
    <property type="entry name" value="RsoA-like"/>
</dbReference>
<gene>
    <name evidence="2" type="ORF">BSA145_11855</name>
</gene>
<feature type="domain" description="Helix-turn-helix conjugative transposon-like" evidence="1">
    <location>
        <begin position="13"/>
        <end position="53"/>
    </location>
</feature>
<dbReference type="RefSeq" id="WP_039177285.1">
    <property type="nucleotide sequence ID" value="NZ_CP015607.1"/>
</dbReference>